<dbReference type="KEGG" id="ffu:CLAFUR5_04479"/>
<dbReference type="GO" id="GO:0003924">
    <property type="term" value="F:GTPase activity"/>
    <property type="evidence" value="ECO:0007669"/>
    <property type="project" value="InterPro"/>
</dbReference>
<evidence type="ECO:0000313" key="4">
    <source>
        <dbReference type="Proteomes" id="UP000756132"/>
    </source>
</evidence>
<proteinExistence type="predicted"/>
<evidence type="ECO:0000313" key="3">
    <source>
        <dbReference type="EMBL" id="UJO17023.1"/>
    </source>
</evidence>
<dbReference type="InterPro" id="IPR027417">
    <property type="entry name" value="P-loop_NTPase"/>
</dbReference>
<evidence type="ECO:0000256" key="2">
    <source>
        <dbReference type="ARBA" id="ARBA00023134"/>
    </source>
</evidence>
<keyword evidence="1" id="KW-0547">Nucleotide-binding</keyword>
<dbReference type="AlphaFoldDB" id="A0A9Q8P8D3"/>
<evidence type="ECO:0000256" key="1">
    <source>
        <dbReference type="ARBA" id="ARBA00022741"/>
    </source>
</evidence>
<protein>
    <submittedName>
        <fullName evidence="3">GTP-binding protein rhoA</fullName>
    </submittedName>
</protein>
<dbReference type="Gene3D" id="3.40.50.300">
    <property type="entry name" value="P-loop containing nucleotide triphosphate hydrolases"/>
    <property type="match status" value="1"/>
</dbReference>
<dbReference type="PANTHER" id="PTHR24072">
    <property type="entry name" value="RHO FAMILY GTPASE"/>
    <property type="match status" value="1"/>
</dbReference>
<dbReference type="InterPro" id="IPR003578">
    <property type="entry name" value="Small_GTPase_Rho"/>
</dbReference>
<name>A0A9Q8P8D3_PASFU</name>
<dbReference type="PRINTS" id="PR00449">
    <property type="entry name" value="RASTRNSFRMNG"/>
</dbReference>
<dbReference type="GO" id="GO:0005525">
    <property type="term" value="F:GTP binding"/>
    <property type="evidence" value="ECO:0007669"/>
    <property type="project" value="UniProtKB-KW"/>
</dbReference>
<dbReference type="Pfam" id="PF00071">
    <property type="entry name" value="Ras"/>
    <property type="match status" value="1"/>
</dbReference>
<dbReference type="EMBL" id="CP090166">
    <property type="protein sequence ID" value="UJO17023.1"/>
    <property type="molecule type" value="Genomic_DNA"/>
</dbReference>
<dbReference type="RefSeq" id="XP_047761389.1">
    <property type="nucleotide sequence ID" value="XM_047903627.1"/>
</dbReference>
<dbReference type="GeneID" id="71984357"/>
<accession>A0A9Q8P8D3</accession>
<dbReference type="OrthoDB" id="25896at2759"/>
<gene>
    <name evidence="3" type="ORF">CLAFUR5_04479</name>
</gene>
<organism evidence="3 4">
    <name type="scientific">Passalora fulva</name>
    <name type="common">Tomato leaf mold</name>
    <name type="synonym">Cladosporium fulvum</name>
    <dbReference type="NCBI Taxonomy" id="5499"/>
    <lineage>
        <taxon>Eukaryota</taxon>
        <taxon>Fungi</taxon>
        <taxon>Dikarya</taxon>
        <taxon>Ascomycota</taxon>
        <taxon>Pezizomycotina</taxon>
        <taxon>Dothideomycetes</taxon>
        <taxon>Dothideomycetidae</taxon>
        <taxon>Mycosphaerellales</taxon>
        <taxon>Mycosphaerellaceae</taxon>
        <taxon>Fulvia</taxon>
    </lineage>
</organism>
<dbReference type="InterPro" id="IPR001806">
    <property type="entry name" value="Small_GTPase"/>
</dbReference>
<sequence>MYLSPGRTASSTWEPSGQRLHGFLQWPLVKPWTLSRDDVRLVAQELIAGIHDTHTLSHCQTPSTMLPTTKLADAPVVPILFLGDSGVGKSTLLSRLSVGSDSKKPLPQLRDLDQPYVFNIKLYNRSYRFELYDTASPTSYTLLRPAVLVLCFNIGDPASLDSLHTTWKRIVEEHFNYDESLPVIVLGLQRDIRTKEDYGGQVRTMAADAESGADTAALNGRTFVYPQEGLRVAQEMRTDRYCECSALTGELCREVIEDISKTAALTTTDKGGRTEYQCAVM</sequence>
<dbReference type="Proteomes" id="UP000756132">
    <property type="component" value="Chromosome 4"/>
</dbReference>
<dbReference type="SUPFAM" id="SSF52540">
    <property type="entry name" value="P-loop containing nucleoside triphosphate hydrolases"/>
    <property type="match status" value="1"/>
</dbReference>
<reference evidence="3" key="1">
    <citation type="submission" date="2021-12" db="EMBL/GenBank/DDBJ databases">
        <authorList>
            <person name="Zaccaron A."/>
            <person name="Stergiopoulos I."/>
        </authorList>
    </citation>
    <scope>NUCLEOTIDE SEQUENCE</scope>
    <source>
        <strain evidence="3">Race5_Kim</strain>
    </source>
</reference>
<dbReference type="SMART" id="SM00174">
    <property type="entry name" value="RHO"/>
    <property type="match status" value="1"/>
</dbReference>
<dbReference type="GO" id="GO:0007264">
    <property type="term" value="P:small GTPase-mediated signal transduction"/>
    <property type="evidence" value="ECO:0007669"/>
    <property type="project" value="InterPro"/>
</dbReference>
<reference evidence="3" key="2">
    <citation type="journal article" date="2022" name="Microb. Genom.">
        <title>A chromosome-scale genome assembly of the tomato pathogen Cladosporium fulvum reveals a compartmentalized genome architecture and the presence of a dispensable chromosome.</title>
        <authorList>
            <person name="Zaccaron A.Z."/>
            <person name="Chen L.H."/>
            <person name="Samaras A."/>
            <person name="Stergiopoulos I."/>
        </authorList>
    </citation>
    <scope>NUCLEOTIDE SEQUENCE</scope>
    <source>
        <strain evidence="3">Race5_Kim</strain>
    </source>
</reference>
<keyword evidence="2" id="KW-0342">GTP-binding</keyword>
<keyword evidence="4" id="KW-1185">Reference proteome</keyword>